<dbReference type="RefSeq" id="WP_277868362.1">
    <property type="nucleotide sequence ID" value="NZ_JAKKUT010000008.1"/>
</dbReference>
<keyword evidence="6" id="KW-0029">Amino-acid transport</keyword>
<evidence type="ECO:0000256" key="9">
    <source>
        <dbReference type="ARBA" id="ARBA00037998"/>
    </source>
</evidence>
<proteinExistence type="inferred from homology"/>
<dbReference type="InterPro" id="IPR001851">
    <property type="entry name" value="ABC_transp_permease"/>
</dbReference>
<reference evidence="11" key="2">
    <citation type="submission" date="2022-01" db="EMBL/GenBank/DDBJ databases">
        <authorList>
            <person name="Zivanovic Y."/>
            <person name="Moreira D."/>
            <person name="Lopez-Garcia P."/>
        </authorList>
    </citation>
    <scope>NUCLEOTIDE SEQUENCE</scope>
    <source>
        <strain evidence="11">G9</strain>
    </source>
</reference>
<evidence type="ECO:0000313" key="12">
    <source>
        <dbReference type="Proteomes" id="UP001154265"/>
    </source>
</evidence>
<dbReference type="Pfam" id="PF02653">
    <property type="entry name" value="BPD_transp_2"/>
    <property type="match status" value="1"/>
</dbReference>
<feature type="transmembrane region" description="Helical" evidence="10">
    <location>
        <begin position="35"/>
        <end position="54"/>
    </location>
</feature>
<evidence type="ECO:0000256" key="5">
    <source>
        <dbReference type="ARBA" id="ARBA00022692"/>
    </source>
</evidence>
<dbReference type="Proteomes" id="UP001154265">
    <property type="component" value="Unassembled WGS sequence"/>
</dbReference>
<feature type="transmembrane region" description="Helical" evidence="10">
    <location>
        <begin position="207"/>
        <end position="226"/>
    </location>
</feature>
<keyword evidence="8 10" id="KW-0472">Membrane</keyword>
<evidence type="ECO:0000256" key="3">
    <source>
        <dbReference type="ARBA" id="ARBA00022475"/>
    </source>
</evidence>
<keyword evidence="3" id="KW-1003">Cell membrane</keyword>
<evidence type="ECO:0000256" key="10">
    <source>
        <dbReference type="SAM" id="Phobius"/>
    </source>
</evidence>
<evidence type="ECO:0000256" key="4">
    <source>
        <dbReference type="ARBA" id="ARBA00022519"/>
    </source>
</evidence>
<name>A0ABT6F3K2_9SYNE</name>
<keyword evidence="7 10" id="KW-1133">Transmembrane helix</keyword>
<feature type="transmembrane region" description="Helical" evidence="10">
    <location>
        <begin position="109"/>
        <end position="130"/>
    </location>
</feature>
<feature type="transmembrane region" description="Helical" evidence="10">
    <location>
        <begin position="246"/>
        <end position="269"/>
    </location>
</feature>
<evidence type="ECO:0000256" key="7">
    <source>
        <dbReference type="ARBA" id="ARBA00022989"/>
    </source>
</evidence>
<comment type="subcellular location">
    <subcellularLocation>
        <location evidence="1">Cell membrane</location>
        <topology evidence="1">Multi-pass membrane protein</topology>
    </subcellularLocation>
</comment>
<evidence type="ECO:0000256" key="2">
    <source>
        <dbReference type="ARBA" id="ARBA00022448"/>
    </source>
</evidence>
<keyword evidence="2" id="KW-0813">Transport</keyword>
<gene>
    <name evidence="11" type="ORF">L3556_16150</name>
</gene>
<feature type="transmembrane region" description="Helical" evidence="10">
    <location>
        <begin position="281"/>
        <end position="300"/>
    </location>
</feature>
<sequence length="310" mass="32709">MANSLQIILNGLSIGSVYGIFALGYTLVFSILGMINFAHGAMFAVGAYLTYALLGGRFGFNGLLAHGQLPFSLPFFWALLVSGLLTGCLGVAIEGVAFRPLRKRQADSLLTVVSSLGVAVALTSFIQYLVGAEIYTYPDRLYGDLPATIALGEVTLRTAQLVIFLVSIFLVALLTYWIQYTFMGKAMQAVAENPITASLLGIPGDRMIMVTFFISSFLAAVAGTLVASSVSITGPQFGMIFGLKGLAVIVLGGLGSVPGAVLAGFLIGIAEAMVPSQLSGFRDAIAFGILFMTLLIRPQGLMGRKIIEKV</sequence>
<accession>A0ABT6F3K2</accession>
<reference evidence="11" key="1">
    <citation type="journal article" date="2022" name="Genome Biol. Evol.">
        <title>A New Gene Family Diagnostic for Intracellular Biomineralization of Amorphous Ca Carbonates by Cyanobacteria.</title>
        <authorList>
            <person name="Benzerara K."/>
            <person name="Duprat E."/>
            <person name="Bitard-Feildel T."/>
            <person name="Caumes G."/>
            <person name="Cassier-Chauvat C."/>
            <person name="Chauvat F."/>
            <person name="Dezi M."/>
            <person name="Diop S.I."/>
            <person name="Gaschignard G."/>
            <person name="Gorgen S."/>
            <person name="Gugger M."/>
            <person name="Lopez-Garcia P."/>
            <person name="Millet M."/>
            <person name="Skouri-Panet F."/>
            <person name="Moreira D."/>
            <person name="Callebaut I."/>
        </authorList>
    </citation>
    <scope>NUCLEOTIDE SEQUENCE</scope>
    <source>
        <strain evidence="11">G9</strain>
    </source>
</reference>
<organism evidence="11 12">
    <name type="scientific">Candidatus Synechococcus calcipolaris G9</name>
    <dbReference type="NCBI Taxonomy" id="1497997"/>
    <lineage>
        <taxon>Bacteria</taxon>
        <taxon>Bacillati</taxon>
        <taxon>Cyanobacteriota</taxon>
        <taxon>Cyanophyceae</taxon>
        <taxon>Synechococcales</taxon>
        <taxon>Synechococcaceae</taxon>
        <taxon>Synechococcus</taxon>
    </lineage>
</organism>
<dbReference type="PANTHER" id="PTHR11795">
    <property type="entry name" value="BRANCHED-CHAIN AMINO ACID TRANSPORT SYSTEM PERMEASE PROTEIN LIVH"/>
    <property type="match status" value="1"/>
</dbReference>
<evidence type="ECO:0000256" key="8">
    <source>
        <dbReference type="ARBA" id="ARBA00023136"/>
    </source>
</evidence>
<evidence type="ECO:0000256" key="6">
    <source>
        <dbReference type="ARBA" id="ARBA00022970"/>
    </source>
</evidence>
<comment type="similarity">
    <text evidence="9">Belongs to the binding-protein-dependent transport system permease family. LivHM subfamily.</text>
</comment>
<feature type="transmembrane region" description="Helical" evidence="10">
    <location>
        <begin position="159"/>
        <end position="178"/>
    </location>
</feature>
<feature type="transmembrane region" description="Helical" evidence="10">
    <location>
        <begin position="74"/>
        <end position="97"/>
    </location>
</feature>
<feature type="transmembrane region" description="Helical" evidence="10">
    <location>
        <begin position="6"/>
        <end position="28"/>
    </location>
</feature>
<dbReference type="InterPro" id="IPR052157">
    <property type="entry name" value="BCAA_transport_permease"/>
</dbReference>
<evidence type="ECO:0000256" key="1">
    <source>
        <dbReference type="ARBA" id="ARBA00004651"/>
    </source>
</evidence>
<dbReference type="PANTHER" id="PTHR11795:SF371">
    <property type="entry name" value="HIGH-AFFINITY BRANCHED-CHAIN AMINO ACID TRANSPORT SYSTEM PERMEASE PROTEIN LIVH"/>
    <property type="match status" value="1"/>
</dbReference>
<comment type="caution">
    <text evidence="11">The sequence shown here is derived from an EMBL/GenBank/DDBJ whole genome shotgun (WGS) entry which is preliminary data.</text>
</comment>
<dbReference type="EMBL" id="JAKKUT010000008">
    <property type="protein sequence ID" value="MDG2992451.1"/>
    <property type="molecule type" value="Genomic_DNA"/>
</dbReference>
<protein>
    <submittedName>
        <fullName evidence="11">Branched-chain amino acid ABC transporter permease</fullName>
    </submittedName>
</protein>
<dbReference type="CDD" id="cd06582">
    <property type="entry name" value="TM_PBP1_LivH_like"/>
    <property type="match status" value="1"/>
</dbReference>
<keyword evidence="12" id="KW-1185">Reference proteome</keyword>
<evidence type="ECO:0000313" key="11">
    <source>
        <dbReference type="EMBL" id="MDG2992451.1"/>
    </source>
</evidence>
<keyword evidence="5 10" id="KW-0812">Transmembrane</keyword>
<keyword evidence="4" id="KW-0997">Cell inner membrane</keyword>